<proteinExistence type="predicted"/>
<dbReference type="AlphaFoldDB" id="A0A1A9WHU7"/>
<reference evidence="2" key="1">
    <citation type="submission" date="2014-03" db="EMBL/GenBank/DDBJ databases">
        <authorList>
            <person name="Aksoy S."/>
            <person name="Warren W."/>
            <person name="Wilson R.K."/>
        </authorList>
    </citation>
    <scope>NUCLEOTIDE SEQUENCE [LARGE SCALE GENOMIC DNA]</scope>
    <source>
        <strain evidence="2">IAEA</strain>
    </source>
</reference>
<evidence type="ECO:0000313" key="1">
    <source>
        <dbReference type="EnsemblMetazoa" id="GBRI020348-PA"/>
    </source>
</evidence>
<dbReference type="EnsemblMetazoa" id="GBRI020348-RA">
    <property type="protein sequence ID" value="GBRI020348-PA"/>
    <property type="gene ID" value="GBRI020348"/>
</dbReference>
<name>A0A1A9WHU7_9MUSC</name>
<sequence length="125" mass="14348">MFNQSNVAPECSKTPNHINKYNGKLPSNDPNSPFFNSISSIFYALSYNKIKNSVGSIFYRLSYKIKLALDQFIADKTGISLKSYFRQDLHTLTLSKRIHVSLAILVFATVNKKKCLKLTLRNYYK</sequence>
<dbReference type="VEuPathDB" id="VectorBase:GBRI020348"/>
<accession>A0A1A9WHU7</accession>
<reference evidence="1" key="2">
    <citation type="submission" date="2020-05" db="UniProtKB">
        <authorList>
            <consortium name="EnsemblMetazoa"/>
        </authorList>
    </citation>
    <scope>IDENTIFICATION</scope>
    <source>
        <strain evidence="1">IAEA</strain>
    </source>
</reference>
<keyword evidence="2" id="KW-1185">Reference proteome</keyword>
<organism evidence="1 2">
    <name type="scientific">Glossina brevipalpis</name>
    <dbReference type="NCBI Taxonomy" id="37001"/>
    <lineage>
        <taxon>Eukaryota</taxon>
        <taxon>Metazoa</taxon>
        <taxon>Ecdysozoa</taxon>
        <taxon>Arthropoda</taxon>
        <taxon>Hexapoda</taxon>
        <taxon>Insecta</taxon>
        <taxon>Pterygota</taxon>
        <taxon>Neoptera</taxon>
        <taxon>Endopterygota</taxon>
        <taxon>Diptera</taxon>
        <taxon>Brachycera</taxon>
        <taxon>Muscomorpha</taxon>
        <taxon>Hippoboscoidea</taxon>
        <taxon>Glossinidae</taxon>
        <taxon>Glossina</taxon>
    </lineage>
</organism>
<evidence type="ECO:0000313" key="2">
    <source>
        <dbReference type="Proteomes" id="UP000091820"/>
    </source>
</evidence>
<protein>
    <submittedName>
        <fullName evidence="1">Uncharacterized protein</fullName>
    </submittedName>
</protein>
<dbReference type="Proteomes" id="UP000091820">
    <property type="component" value="Unassembled WGS sequence"/>
</dbReference>